<name>A0A9X3I7J4_9ACTN</name>
<keyword evidence="5" id="KW-1185">Reference proteome</keyword>
<keyword evidence="2" id="KW-1133">Transmembrane helix</keyword>
<evidence type="ECO:0000259" key="3">
    <source>
        <dbReference type="Pfam" id="PF14230"/>
    </source>
</evidence>
<feature type="transmembrane region" description="Helical" evidence="2">
    <location>
        <begin position="204"/>
        <end position="230"/>
    </location>
</feature>
<comment type="caution">
    <text evidence="4">The sequence shown here is derived from an EMBL/GenBank/DDBJ whole genome shotgun (WGS) entry which is preliminary data.</text>
</comment>
<keyword evidence="2" id="KW-0472">Membrane</keyword>
<keyword evidence="2" id="KW-0812">Transmembrane</keyword>
<evidence type="ECO:0000313" key="4">
    <source>
        <dbReference type="EMBL" id="MCX2966644.1"/>
    </source>
</evidence>
<evidence type="ECO:0000313" key="5">
    <source>
        <dbReference type="Proteomes" id="UP001143347"/>
    </source>
</evidence>
<evidence type="ECO:0000256" key="2">
    <source>
        <dbReference type="SAM" id="Phobius"/>
    </source>
</evidence>
<sequence>MSEPSDPSRPDLQTSDPHGPVSDDATASAAPDGPTAPAPAPGAANTPGGHDAPAQDASGAPGTYPPYGAGGQTAPPGQYGAPQYGSEQPGGPQYGGPQYAAPQYGGPQYGGSQYGAPQYGSPQYGAPQYGGSQYAAPQYGGSQYGAPQYESPQYGAPQAGTVQPGGHAGYPTTAEQPTQAGGQFGGDQFSAMATPRAKHGRRTVLLIGVGAVVLIAAILLFTAFVIPGWAPKTISQDAVQDGVRQVLTEDYQASDVSAVSCPSGQLVEEGSSFDCTATVGGQEQTVTVTFLDDDGTYEVSRPTN</sequence>
<organism evidence="4 5">
    <name type="scientific">Gordonia aquimaris</name>
    <dbReference type="NCBI Taxonomy" id="2984863"/>
    <lineage>
        <taxon>Bacteria</taxon>
        <taxon>Bacillati</taxon>
        <taxon>Actinomycetota</taxon>
        <taxon>Actinomycetes</taxon>
        <taxon>Mycobacteriales</taxon>
        <taxon>Gordoniaceae</taxon>
        <taxon>Gordonia</taxon>
    </lineage>
</organism>
<gene>
    <name evidence="4" type="ORF">OSB52_21435</name>
</gene>
<evidence type="ECO:0000256" key="1">
    <source>
        <dbReference type="SAM" id="MobiDB-lite"/>
    </source>
</evidence>
<feature type="region of interest" description="Disordered" evidence="1">
    <location>
        <begin position="1"/>
        <end position="125"/>
    </location>
</feature>
<dbReference type="InterPro" id="IPR025637">
    <property type="entry name" value="DUF4333"/>
</dbReference>
<dbReference type="EMBL" id="JAPKFM010000030">
    <property type="protein sequence ID" value="MCX2966644.1"/>
    <property type="molecule type" value="Genomic_DNA"/>
</dbReference>
<feature type="compositionally biased region" description="Low complexity" evidence="1">
    <location>
        <begin position="23"/>
        <end position="33"/>
    </location>
</feature>
<accession>A0A9X3I7J4</accession>
<dbReference type="RefSeq" id="WP_235724806.1">
    <property type="nucleotide sequence ID" value="NZ_JAPKFM010000030.1"/>
</dbReference>
<feature type="domain" description="DUF4333" evidence="3">
    <location>
        <begin position="220"/>
        <end position="295"/>
    </location>
</feature>
<proteinExistence type="predicted"/>
<feature type="compositionally biased region" description="Low complexity" evidence="1">
    <location>
        <begin position="82"/>
        <end position="106"/>
    </location>
</feature>
<dbReference type="Proteomes" id="UP001143347">
    <property type="component" value="Unassembled WGS sequence"/>
</dbReference>
<dbReference type="AlphaFoldDB" id="A0A9X3I7J4"/>
<reference evidence="4" key="1">
    <citation type="submission" date="2022-10" db="EMBL/GenBank/DDBJ databases">
        <title>WGS of marine actinomycetes from Thailand.</title>
        <authorList>
            <person name="Thawai C."/>
        </authorList>
    </citation>
    <scope>NUCLEOTIDE SEQUENCE</scope>
    <source>
        <strain evidence="4">SW21</strain>
    </source>
</reference>
<dbReference type="Pfam" id="PF14230">
    <property type="entry name" value="DUF4333"/>
    <property type="match status" value="1"/>
</dbReference>
<protein>
    <submittedName>
        <fullName evidence="4">DUF4333 domain-containing protein</fullName>
    </submittedName>
</protein>